<accession>A0A1F5YHK8</accession>
<evidence type="ECO:0000313" key="2">
    <source>
        <dbReference type="Proteomes" id="UP000176992"/>
    </source>
</evidence>
<sequence length="414" mass="45249">MADAVLQALKKSAGRGAPRVTLFAACPNSEAVTRAAIRGALGAGAPIKFAATLNQVDLDGGYTGWTQAEFMALVQDEVDRSGFSGPVIVALDHGGPWLKDKQSIEHWPLEKAMQGVKDSLIACAEAGYDLLHVDPTVDRTLPAGKTIAIQTVVERTVELIVHTEKHRRQRGLPPISYEVGTEEVHGGLADLGTFRNFLQGLKEGLKSHGLTDVWPCFVVGKVGTDLHTSLFDPEVAGTLVRIAAEWGSFIKGHYTDSVENPEAYPASGMGGANVGPEFTEAEYNSLKKYCTEEEKLLAAGRLKEKSGLMQSLEDAVVASRRWEKWRLANEKDKPFSQLGRERREWLVRTGCRYIWTDPNVLKARKKLYAGLSGLGIDAESGVIGDIVRVMDKYFDKFNLKGTLGRIEKELEAGL</sequence>
<dbReference type="Proteomes" id="UP000176992">
    <property type="component" value="Unassembled WGS sequence"/>
</dbReference>
<dbReference type="SUPFAM" id="SSF51569">
    <property type="entry name" value="Aldolase"/>
    <property type="match status" value="1"/>
</dbReference>
<dbReference type="InterPro" id="IPR012062">
    <property type="entry name" value="GatZ/KbaZ-like"/>
</dbReference>
<name>A0A1F5YHK8_9BACT</name>
<evidence type="ECO:0000313" key="1">
    <source>
        <dbReference type="EMBL" id="OGF99675.1"/>
    </source>
</evidence>
<comment type="caution">
    <text evidence="1">The sequence shown here is derived from an EMBL/GenBank/DDBJ whole genome shotgun (WGS) entry which is preliminary data.</text>
</comment>
<dbReference type="AlphaFoldDB" id="A0A1F5YHK8"/>
<dbReference type="GO" id="GO:0005975">
    <property type="term" value="P:carbohydrate metabolic process"/>
    <property type="evidence" value="ECO:0007669"/>
    <property type="project" value="InterPro"/>
</dbReference>
<evidence type="ECO:0008006" key="3">
    <source>
        <dbReference type="Google" id="ProtNLM"/>
    </source>
</evidence>
<reference evidence="1 2" key="1">
    <citation type="journal article" date="2016" name="Nat. Commun.">
        <title>Thousands of microbial genomes shed light on interconnected biogeochemical processes in an aquifer system.</title>
        <authorList>
            <person name="Anantharaman K."/>
            <person name="Brown C.T."/>
            <person name="Hug L.A."/>
            <person name="Sharon I."/>
            <person name="Castelle C.J."/>
            <person name="Probst A.J."/>
            <person name="Thomas B.C."/>
            <person name="Singh A."/>
            <person name="Wilkins M.J."/>
            <person name="Karaoz U."/>
            <person name="Brodie E.L."/>
            <person name="Williams K.H."/>
            <person name="Hubbard S.S."/>
            <person name="Banfield J.F."/>
        </authorList>
    </citation>
    <scope>NUCLEOTIDE SEQUENCE [LARGE SCALE GENOMIC DNA]</scope>
</reference>
<protein>
    <recommendedName>
        <fullName evidence="3">Tagatose-bisphosphate aldolase</fullName>
    </recommendedName>
</protein>
<dbReference type="Pfam" id="PF08013">
    <property type="entry name" value="GatZ_KbaZ-like"/>
    <property type="match status" value="1"/>
</dbReference>
<organism evidence="1 2">
    <name type="scientific">Candidatus Glassbacteria bacterium GWA2_58_10</name>
    <dbReference type="NCBI Taxonomy" id="1817865"/>
    <lineage>
        <taxon>Bacteria</taxon>
        <taxon>Candidatus Glassiibacteriota</taxon>
    </lineage>
</organism>
<dbReference type="Gene3D" id="3.20.20.70">
    <property type="entry name" value="Aldolase class I"/>
    <property type="match status" value="1"/>
</dbReference>
<proteinExistence type="predicted"/>
<dbReference type="Gene3D" id="1.10.400.20">
    <property type="entry name" value="putative tagatose 6-phosphate kinase domain like"/>
    <property type="match status" value="1"/>
</dbReference>
<dbReference type="EMBL" id="MFIV01000015">
    <property type="protein sequence ID" value="OGF99675.1"/>
    <property type="molecule type" value="Genomic_DNA"/>
</dbReference>
<dbReference type="InterPro" id="IPR013785">
    <property type="entry name" value="Aldolase_TIM"/>
</dbReference>
<gene>
    <name evidence="1" type="ORF">A2Z86_11175</name>
</gene>